<dbReference type="EMBL" id="UHIA01000003">
    <property type="protein sequence ID" value="SUO91639.1"/>
    <property type="molecule type" value="Genomic_DNA"/>
</dbReference>
<dbReference type="AlphaFoldDB" id="A0A380MI98"/>
<dbReference type="Proteomes" id="UP000254575">
    <property type="component" value="Unassembled WGS sequence"/>
</dbReference>
<gene>
    <name evidence="1" type="ORF">NCTC10717_00247</name>
</gene>
<dbReference type="PANTHER" id="PTHR43657">
    <property type="entry name" value="TRYPTOPHAN RNA-BINDING ATTENUATOR PROTEIN-LIKE PROTEIN"/>
    <property type="match status" value="1"/>
</dbReference>
<dbReference type="InterPro" id="IPR036983">
    <property type="entry name" value="AIM24_sf"/>
</dbReference>
<proteinExistence type="predicted"/>
<reference evidence="1 2" key="1">
    <citation type="submission" date="2018-06" db="EMBL/GenBank/DDBJ databases">
        <authorList>
            <consortium name="Pathogen Informatics"/>
            <person name="Doyle S."/>
        </authorList>
    </citation>
    <scope>NUCLEOTIDE SEQUENCE [LARGE SCALE GENOMIC DNA]</scope>
    <source>
        <strain evidence="1 2">NCTC10717</strain>
    </source>
</reference>
<dbReference type="OrthoDB" id="9779518at2"/>
<sequence length="234" mass="24529">MSIFSITSENDPFLHISLEQGESISCESNAMVMMESALALSGRMQGGILSALARKLVNGESFFQQHIKAVRGKGDCLLAPNFPGAIEVLKVGETQYKIADGAYLAADEGVAVTAQMQSLGTAVFGGSGGFFIGQSSGKGQLAVCGYGTLFTLDVSPDNPITIDNGHVVAWDSRLHYKIALNTGSQSRGLLGNIVNSMTSGEGVVLKFSGSGKVIICSRNMKITPLGAMNSQSRN</sequence>
<name>A0A380MI98_9GAMM</name>
<dbReference type="Pfam" id="PF01987">
    <property type="entry name" value="AIM24"/>
    <property type="match status" value="1"/>
</dbReference>
<dbReference type="InterPro" id="IPR016031">
    <property type="entry name" value="Trp_RNA-bd_attenuator-like_dom"/>
</dbReference>
<protein>
    <submittedName>
        <fullName evidence="1">Protein of uncharacterized function DUF124</fullName>
    </submittedName>
</protein>
<evidence type="ECO:0000313" key="1">
    <source>
        <dbReference type="EMBL" id="SUO91639.1"/>
    </source>
</evidence>
<dbReference type="PANTHER" id="PTHR43657:SF1">
    <property type="entry name" value="ALTERED INHERITANCE OF MITOCHONDRIA PROTEIN 24, MITOCHONDRIAL"/>
    <property type="match status" value="1"/>
</dbReference>
<dbReference type="SUPFAM" id="SSF51219">
    <property type="entry name" value="TRAP-like"/>
    <property type="match status" value="1"/>
</dbReference>
<organism evidence="1 2">
    <name type="scientific">Suttonella indologenes</name>
    <dbReference type="NCBI Taxonomy" id="13276"/>
    <lineage>
        <taxon>Bacteria</taxon>
        <taxon>Pseudomonadati</taxon>
        <taxon>Pseudomonadota</taxon>
        <taxon>Gammaproteobacteria</taxon>
        <taxon>Cardiobacteriales</taxon>
        <taxon>Cardiobacteriaceae</taxon>
        <taxon>Suttonella</taxon>
    </lineage>
</organism>
<dbReference type="InterPro" id="IPR002838">
    <property type="entry name" value="AIM24"/>
</dbReference>
<keyword evidence="2" id="KW-1185">Reference proteome</keyword>
<dbReference type="Gene3D" id="3.60.160.10">
    <property type="entry name" value="Mitochondrial biogenesis AIM24"/>
    <property type="match status" value="1"/>
</dbReference>
<dbReference type="NCBIfam" id="TIGR00266">
    <property type="entry name" value="TIGR00266 family protein"/>
    <property type="match status" value="1"/>
</dbReference>
<evidence type="ECO:0000313" key="2">
    <source>
        <dbReference type="Proteomes" id="UP000254575"/>
    </source>
</evidence>
<accession>A0A380MI98</accession>
<dbReference type="RefSeq" id="WP_115217567.1">
    <property type="nucleotide sequence ID" value="NZ_UHIA01000003.1"/>
</dbReference>